<gene>
    <name evidence="2" type="ORF">MIMGU_mgv1a017619mg</name>
</gene>
<dbReference type="OMA" id="IGDFCTS"/>
<keyword evidence="1" id="KW-1133">Transmembrane helix</keyword>
<organism evidence="2 3">
    <name type="scientific">Erythranthe guttata</name>
    <name type="common">Yellow monkey flower</name>
    <name type="synonym">Mimulus guttatus</name>
    <dbReference type="NCBI Taxonomy" id="4155"/>
    <lineage>
        <taxon>Eukaryota</taxon>
        <taxon>Viridiplantae</taxon>
        <taxon>Streptophyta</taxon>
        <taxon>Embryophyta</taxon>
        <taxon>Tracheophyta</taxon>
        <taxon>Spermatophyta</taxon>
        <taxon>Magnoliopsida</taxon>
        <taxon>eudicotyledons</taxon>
        <taxon>Gunneridae</taxon>
        <taxon>Pentapetalae</taxon>
        <taxon>asterids</taxon>
        <taxon>lamiids</taxon>
        <taxon>Lamiales</taxon>
        <taxon>Phrymaceae</taxon>
        <taxon>Erythranthe</taxon>
    </lineage>
</organism>
<accession>A0A022RYF8</accession>
<feature type="transmembrane region" description="Helical" evidence="1">
    <location>
        <begin position="17"/>
        <end position="34"/>
    </location>
</feature>
<reference evidence="2 3" key="1">
    <citation type="journal article" date="2013" name="Proc. Natl. Acad. Sci. U.S.A.">
        <title>Fine-scale variation in meiotic recombination in Mimulus inferred from population shotgun sequencing.</title>
        <authorList>
            <person name="Hellsten U."/>
            <person name="Wright K.M."/>
            <person name="Jenkins J."/>
            <person name="Shu S."/>
            <person name="Yuan Y."/>
            <person name="Wessler S.R."/>
            <person name="Schmutz J."/>
            <person name="Willis J.H."/>
            <person name="Rokhsar D.S."/>
        </authorList>
    </citation>
    <scope>NUCLEOTIDE SEQUENCE [LARGE SCALE GENOMIC DNA]</scope>
    <source>
        <strain evidence="3">cv. DUN x IM62</strain>
    </source>
</reference>
<dbReference type="KEGG" id="egt:105968817"/>
<dbReference type="PhylomeDB" id="A0A022RYF8"/>
<dbReference type="Proteomes" id="UP000030748">
    <property type="component" value="Unassembled WGS sequence"/>
</dbReference>
<evidence type="ECO:0000313" key="2">
    <source>
        <dbReference type="EMBL" id="EYU45031.1"/>
    </source>
</evidence>
<protein>
    <recommendedName>
        <fullName evidence="4">Transmembrane protein</fullName>
    </recommendedName>
</protein>
<evidence type="ECO:0008006" key="4">
    <source>
        <dbReference type="Google" id="ProtNLM"/>
    </source>
</evidence>
<sequence>MIPVAAGEEVAPKLVRLLYFVGAGVICTAAINKWKELERKALIQKEEQQLNQPPLDNPSTVE</sequence>
<evidence type="ECO:0000313" key="3">
    <source>
        <dbReference type="Proteomes" id="UP000030748"/>
    </source>
</evidence>
<proteinExistence type="predicted"/>
<keyword evidence="1" id="KW-0472">Membrane</keyword>
<evidence type="ECO:0000256" key="1">
    <source>
        <dbReference type="SAM" id="Phobius"/>
    </source>
</evidence>
<dbReference type="eggNOG" id="ENOG502SF83">
    <property type="taxonomic scope" value="Eukaryota"/>
</dbReference>
<dbReference type="OrthoDB" id="1854918at2759"/>
<dbReference type="EMBL" id="KI630206">
    <property type="protein sequence ID" value="EYU45031.1"/>
    <property type="molecule type" value="Genomic_DNA"/>
</dbReference>
<name>A0A022RYF8_ERYGU</name>
<dbReference type="STRING" id="4155.A0A022RYF8"/>
<keyword evidence="3" id="KW-1185">Reference proteome</keyword>
<dbReference type="AlphaFoldDB" id="A0A022RYF8"/>
<keyword evidence="1" id="KW-0812">Transmembrane</keyword>